<proteinExistence type="predicted"/>
<evidence type="ECO:0000313" key="3">
    <source>
        <dbReference type="MGI" id="MGI:7814855"/>
    </source>
</evidence>
<reference evidence="2" key="3">
    <citation type="submission" date="2025-08" db="UniProtKB">
        <authorList>
            <consortium name="Ensembl"/>
        </authorList>
    </citation>
    <scope>IDENTIFICATION</scope>
    <source>
        <strain evidence="2">C57BL/6J</strain>
    </source>
</reference>
<dbReference type="Ensembl" id="ENSMUST00000249850.1">
    <property type="protein sequence ID" value="ENSMUSP00000159948.1"/>
    <property type="gene ID" value="ENSMUSG00000121908.1"/>
</dbReference>
<sequence length="37" mass="3834">MGLGAALTGELRDALGMTTLHGGTEPAPSFSTQRLLY</sequence>
<evidence type="ECO:0000313" key="4">
    <source>
        <dbReference type="Proteomes" id="UP000000589"/>
    </source>
</evidence>
<reference evidence="2" key="4">
    <citation type="submission" date="2025-09" db="UniProtKB">
        <authorList>
            <consortium name="Ensembl"/>
        </authorList>
    </citation>
    <scope>IDENTIFICATION</scope>
    <source>
        <strain evidence="2">C57BL/6J</strain>
    </source>
</reference>
<dbReference type="SMR" id="A0AAQ4VMQ9"/>
<reference evidence="2 4" key="1">
    <citation type="journal article" date="2009" name="PLoS Biol.">
        <title>Lineage-specific biology revealed by a finished genome assembly of the mouse.</title>
        <authorList>
            <consortium name="Mouse Genome Sequencing Consortium"/>
            <person name="Church D.M."/>
            <person name="Goodstadt L."/>
            <person name="Hillier L.W."/>
            <person name="Zody M.C."/>
            <person name="Goldstein S."/>
            <person name="She X."/>
            <person name="Bult C.J."/>
            <person name="Agarwala R."/>
            <person name="Cherry J.L."/>
            <person name="DiCuccio M."/>
            <person name="Hlavina W."/>
            <person name="Kapustin Y."/>
            <person name="Meric P."/>
            <person name="Maglott D."/>
            <person name="Birtle Z."/>
            <person name="Marques A.C."/>
            <person name="Graves T."/>
            <person name="Zhou S."/>
            <person name="Teague B."/>
            <person name="Potamousis K."/>
            <person name="Churas C."/>
            <person name="Place M."/>
            <person name="Herschleb J."/>
            <person name="Runnheim R."/>
            <person name="Forrest D."/>
            <person name="Amos-Landgraf J."/>
            <person name="Schwartz D.C."/>
            <person name="Cheng Z."/>
            <person name="Lindblad-Toh K."/>
            <person name="Eichler E.E."/>
            <person name="Ponting C.P."/>
        </authorList>
    </citation>
    <scope>NUCLEOTIDE SEQUENCE [LARGE SCALE GENOMIC DNA]</scope>
    <source>
        <strain evidence="2 4">C57BL/6J</strain>
    </source>
</reference>
<evidence type="ECO:0000256" key="1">
    <source>
        <dbReference type="SAM" id="MobiDB-lite"/>
    </source>
</evidence>
<gene>
    <name evidence="2 3" type="primary">Gm65988</name>
</gene>
<dbReference type="AGR" id="MGI:7814855"/>
<keyword evidence="4" id="KW-1185">Reference proteome</keyword>
<feature type="region of interest" description="Disordered" evidence="1">
    <location>
        <begin position="18"/>
        <end position="37"/>
    </location>
</feature>
<dbReference type="Proteomes" id="UP000000589">
    <property type="component" value="Chromosome 6"/>
</dbReference>
<dbReference type="AlphaFoldDB" id="A0AAQ4VMQ9"/>
<organism evidence="2 4">
    <name type="scientific">Mus musculus</name>
    <name type="common">Mouse</name>
    <dbReference type="NCBI Taxonomy" id="10090"/>
    <lineage>
        <taxon>Eukaryota</taxon>
        <taxon>Metazoa</taxon>
        <taxon>Chordata</taxon>
        <taxon>Craniata</taxon>
        <taxon>Vertebrata</taxon>
        <taxon>Euteleostomi</taxon>
        <taxon>Mammalia</taxon>
        <taxon>Eutheria</taxon>
        <taxon>Euarchontoglires</taxon>
        <taxon>Glires</taxon>
        <taxon>Rodentia</taxon>
        <taxon>Myomorpha</taxon>
        <taxon>Muroidea</taxon>
        <taxon>Muridae</taxon>
        <taxon>Murinae</taxon>
        <taxon>Mus</taxon>
        <taxon>Mus</taxon>
    </lineage>
</organism>
<dbReference type="MGI" id="MGI:7814855">
    <property type="gene designation" value="Gm65988"/>
</dbReference>
<evidence type="ECO:0000313" key="2">
    <source>
        <dbReference type="Ensembl" id="ENSMUSP00000159948.1"/>
    </source>
</evidence>
<name>A0AAQ4VMQ9_MOUSE</name>
<protein>
    <submittedName>
        <fullName evidence="2">Predicted gene, 65988</fullName>
    </submittedName>
</protein>
<reference evidence="2 4" key="2">
    <citation type="journal article" date="2011" name="PLoS Biol.">
        <title>Modernizing reference genome assemblies.</title>
        <authorList>
            <person name="Church D.M."/>
            <person name="Schneider V.A."/>
            <person name="Graves T."/>
            <person name="Auger K."/>
            <person name="Cunningham F."/>
            <person name="Bouk N."/>
            <person name="Chen H.C."/>
            <person name="Agarwala R."/>
            <person name="McLaren W.M."/>
            <person name="Ritchie G.R."/>
            <person name="Albracht D."/>
            <person name="Kremitzki M."/>
            <person name="Rock S."/>
            <person name="Kotkiewicz H."/>
            <person name="Kremitzki C."/>
            <person name="Wollam A."/>
            <person name="Trani L."/>
            <person name="Fulton L."/>
            <person name="Fulton R."/>
            <person name="Matthews L."/>
            <person name="Whitehead S."/>
            <person name="Chow W."/>
            <person name="Torrance J."/>
            <person name="Dunn M."/>
            <person name="Harden G."/>
            <person name="Threadgold G."/>
            <person name="Wood J."/>
            <person name="Collins J."/>
            <person name="Heath P."/>
            <person name="Griffiths G."/>
            <person name="Pelan S."/>
            <person name="Grafham D."/>
            <person name="Eichler E.E."/>
            <person name="Weinstock G."/>
            <person name="Mardis E.R."/>
            <person name="Wilson R.K."/>
            <person name="Howe K."/>
            <person name="Flicek P."/>
            <person name="Hubbard T."/>
        </authorList>
    </citation>
    <scope>NUCLEOTIDE SEQUENCE [LARGE SCALE GENOMIC DNA]</scope>
    <source>
        <strain evidence="2 4">C57BL/6J</strain>
    </source>
</reference>
<accession>A0AAQ4VMQ9</accession>
<dbReference type="GeneTree" id="ENSGT01150000290605"/>